<name>A0A0D0DF33_9AGAM</name>
<dbReference type="AlphaFoldDB" id="A0A0D0DF33"/>
<dbReference type="Proteomes" id="UP000054538">
    <property type="component" value="Unassembled WGS sequence"/>
</dbReference>
<reference evidence="2 3" key="1">
    <citation type="submission" date="2014-04" db="EMBL/GenBank/DDBJ databases">
        <authorList>
            <consortium name="DOE Joint Genome Institute"/>
            <person name="Kuo A."/>
            <person name="Kohler A."/>
            <person name="Jargeat P."/>
            <person name="Nagy L.G."/>
            <person name="Floudas D."/>
            <person name="Copeland A."/>
            <person name="Barry K.W."/>
            <person name="Cichocki N."/>
            <person name="Veneault-Fourrey C."/>
            <person name="LaButti K."/>
            <person name="Lindquist E.A."/>
            <person name="Lipzen A."/>
            <person name="Lundell T."/>
            <person name="Morin E."/>
            <person name="Murat C."/>
            <person name="Sun H."/>
            <person name="Tunlid A."/>
            <person name="Henrissat B."/>
            <person name="Grigoriev I.V."/>
            <person name="Hibbett D.S."/>
            <person name="Martin F."/>
            <person name="Nordberg H.P."/>
            <person name="Cantor M.N."/>
            <person name="Hua S.X."/>
        </authorList>
    </citation>
    <scope>NUCLEOTIDE SEQUENCE [LARGE SCALE GENOMIC DNA]</scope>
    <source>
        <strain evidence="2 3">Ve08.2h10</strain>
    </source>
</reference>
<sequence>MSLSFYSWPRVRSLVSRPQSCPMDDQYWQFIERCWLEGAAFSRSYSVRSRGLSSLPPISPFLGSSIRLSTELTTSQPTSSGSLSSIVTHQRC</sequence>
<evidence type="ECO:0000313" key="3">
    <source>
        <dbReference type="Proteomes" id="UP000054538"/>
    </source>
</evidence>
<proteinExistence type="predicted"/>
<dbReference type="HOGENOM" id="CLU_2413918_0_0_1"/>
<feature type="region of interest" description="Disordered" evidence="1">
    <location>
        <begin position="73"/>
        <end position="92"/>
    </location>
</feature>
<dbReference type="InParanoid" id="A0A0D0DF33"/>
<organism evidence="2 3">
    <name type="scientific">Paxillus rubicundulus Ve08.2h10</name>
    <dbReference type="NCBI Taxonomy" id="930991"/>
    <lineage>
        <taxon>Eukaryota</taxon>
        <taxon>Fungi</taxon>
        <taxon>Dikarya</taxon>
        <taxon>Basidiomycota</taxon>
        <taxon>Agaricomycotina</taxon>
        <taxon>Agaricomycetes</taxon>
        <taxon>Agaricomycetidae</taxon>
        <taxon>Boletales</taxon>
        <taxon>Paxilineae</taxon>
        <taxon>Paxillaceae</taxon>
        <taxon>Paxillus</taxon>
    </lineage>
</organism>
<evidence type="ECO:0000313" key="2">
    <source>
        <dbReference type="EMBL" id="KIK79604.1"/>
    </source>
</evidence>
<protein>
    <submittedName>
        <fullName evidence="2">Uncharacterized protein</fullName>
    </submittedName>
</protein>
<reference evidence="3" key="2">
    <citation type="submission" date="2015-01" db="EMBL/GenBank/DDBJ databases">
        <title>Evolutionary Origins and Diversification of the Mycorrhizal Mutualists.</title>
        <authorList>
            <consortium name="DOE Joint Genome Institute"/>
            <consortium name="Mycorrhizal Genomics Consortium"/>
            <person name="Kohler A."/>
            <person name="Kuo A."/>
            <person name="Nagy L.G."/>
            <person name="Floudas D."/>
            <person name="Copeland A."/>
            <person name="Barry K.W."/>
            <person name="Cichocki N."/>
            <person name="Veneault-Fourrey C."/>
            <person name="LaButti K."/>
            <person name="Lindquist E.A."/>
            <person name="Lipzen A."/>
            <person name="Lundell T."/>
            <person name="Morin E."/>
            <person name="Murat C."/>
            <person name="Riley R."/>
            <person name="Ohm R."/>
            <person name="Sun H."/>
            <person name="Tunlid A."/>
            <person name="Henrissat B."/>
            <person name="Grigoriev I.V."/>
            <person name="Hibbett D.S."/>
            <person name="Martin F."/>
        </authorList>
    </citation>
    <scope>NUCLEOTIDE SEQUENCE [LARGE SCALE GENOMIC DNA]</scope>
    <source>
        <strain evidence="3">Ve08.2h10</strain>
    </source>
</reference>
<dbReference type="EMBL" id="KN826234">
    <property type="protein sequence ID" value="KIK79604.1"/>
    <property type="molecule type" value="Genomic_DNA"/>
</dbReference>
<accession>A0A0D0DF33</accession>
<evidence type="ECO:0000256" key="1">
    <source>
        <dbReference type="SAM" id="MobiDB-lite"/>
    </source>
</evidence>
<keyword evidence="3" id="KW-1185">Reference proteome</keyword>
<feature type="compositionally biased region" description="Low complexity" evidence="1">
    <location>
        <begin position="73"/>
        <end position="85"/>
    </location>
</feature>
<gene>
    <name evidence="2" type="ORF">PAXRUDRAFT_274301</name>
</gene>